<dbReference type="GO" id="GO:0030036">
    <property type="term" value="P:actin cytoskeleton organization"/>
    <property type="evidence" value="ECO:0007669"/>
    <property type="project" value="TreeGrafter"/>
</dbReference>
<feature type="region of interest" description="Disordered" evidence="1">
    <location>
        <begin position="569"/>
        <end position="592"/>
    </location>
</feature>
<feature type="compositionally biased region" description="Low complexity" evidence="1">
    <location>
        <begin position="36"/>
        <end position="55"/>
    </location>
</feature>
<dbReference type="GO" id="GO:0006508">
    <property type="term" value="P:proteolysis"/>
    <property type="evidence" value="ECO:0007669"/>
    <property type="project" value="UniProtKB-KW"/>
</dbReference>
<dbReference type="OrthoDB" id="5563016at2759"/>
<dbReference type="GO" id="GO:0003779">
    <property type="term" value="F:actin binding"/>
    <property type="evidence" value="ECO:0007669"/>
    <property type="project" value="TreeGrafter"/>
</dbReference>
<comment type="caution">
    <text evidence="2">The sequence shown here is derived from an EMBL/GenBank/DDBJ whole genome shotgun (WGS) entry which is preliminary data.</text>
</comment>
<keyword evidence="2" id="KW-0378">Hydrolase</keyword>
<sequence length="749" mass="79385">MAALVQTYPQQTTMLQARPSPTSGMVPPSPSHANHSYSSPQSPRSSYHGAASSAYRGNAAAVQPYAFTSTPNLHQTVPRQQYAAYRSGSVSGSQPYELVTHHRAPSLGSPQLPPLSHLGSFGSGGSRDDSVLAARNASPTRPSPPLGSQAPFSPGSAVRNAPDRYRRPSGGAYHGRSQSSTVPSTVPLVNVNQPYAVQTNPRFSAPVLPARRGLVSVSSLDDIHLRGRQHQEEARRMHRRSVHGINGADAPKPGPMTADSDPESPRLAPVAVTHSRSGSSESVASTRSSQSRRSATYRRASDSRGAPSSPTPSDEASKADQARLVNIPPRGSSSDATKRTLSPSPLSKLATTATEAPEDQSANPTSAKLSSPAVKQLAAINEKGAKAKSKTSRLRRAFSFGSVADFRKAAGGGAGVDDDDTDKEEAIKPQKEQTADEAYDAEQARIAEAQEAAGIGNSIYGGRFFGSTDNISISSTASSASVMIRKMGRGMKKGTRSLVGLFRPKSVTGVPAADTATPDSSQAAVSMITVEAETQRVNVTADPAQANGGTGFPHLERNSLDAAHIPDMAPERLSSSGTDQSGPRKSIVGGDKERAEALAAVRKGILKRSTSPAARAAESPELMLPNILSVADSPNSSAPSTPHDESQGHKRTGSVSIGNEDYFMSALRLRQDTRSPPVTPQGGAKRSATFSPRIVFYDTWPSQEYDRRGNIATCNRLTPILAQQIKEELNTFKMEMEVHENSKIYTHFF</sequence>
<dbReference type="PANTHER" id="PTHR12751">
    <property type="entry name" value="PHOSPHATASE AND ACTIN REGULATOR PHACTR"/>
    <property type="match status" value="1"/>
</dbReference>
<feature type="region of interest" description="Disordered" evidence="1">
    <location>
        <begin position="226"/>
        <end position="373"/>
    </location>
</feature>
<feature type="compositionally biased region" description="Polar residues" evidence="1">
    <location>
        <begin position="331"/>
        <end position="369"/>
    </location>
</feature>
<name>A0A8H4VDV2_9HYPO</name>
<dbReference type="Proteomes" id="UP000562929">
    <property type="component" value="Unassembled WGS sequence"/>
</dbReference>
<evidence type="ECO:0000313" key="3">
    <source>
        <dbReference type="Proteomes" id="UP000562929"/>
    </source>
</evidence>
<accession>A0A8H4VDV2</accession>
<evidence type="ECO:0000256" key="1">
    <source>
        <dbReference type="SAM" id="MobiDB-lite"/>
    </source>
</evidence>
<feature type="compositionally biased region" description="Low complexity" evidence="1">
    <location>
        <begin position="275"/>
        <end position="298"/>
    </location>
</feature>
<evidence type="ECO:0000313" key="2">
    <source>
        <dbReference type="EMBL" id="KAF4587784.1"/>
    </source>
</evidence>
<feature type="compositionally biased region" description="Polar residues" evidence="1">
    <location>
        <begin position="7"/>
        <end position="23"/>
    </location>
</feature>
<feature type="region of interest" description="Disordered" evidence="1">
    <location>
        <begin position="103"/>
        <end position="186"/>
    </location>
</feature>
<keyword evidence="3" id="KW-1185">Reference proteome</keyword>
<dbReference type="AlphaFoldDB" id="A0A8H4VDV2"/>
<dbReference type="EMBL" id="JAACLJ010000004">
    <property type="protein sequence ID" value="KAF4587784.1"/>
    <property type="molecule type" value="Genomic_DNA"/>
</dbReference>
<feature type="compositionally biased region" description="Polar residues" evidence="1">
    <location>
        <begin position="573"/>
        <end position="583"/>
    </location>
</feature>
<feature type="region of interest" description="Disordered" evidence="1">
    <location>
        <begin position="629"/>
        <end position="657"/>
    </location>
</feature>
<dbReference type="GO" id="GO:0008233">
    <property type="term" value="F:peptidase activity"/>
    <property type="evidence" value="ECO:0007669"/>
    <property type="project" value="UniProtKB-KW"/>
</dbReference>
<feature type="compositionally biased region" description="Low complexity" evidence="1">
    <location>
        <begin position="105"/>
        <end position="120"/>
    </location>
</feature>
<feature type="compositionally biased region" description="Basic and acidic residues" evidence="1">
    <location>
        <begin position="226"/>
        <end position="235"/>
    </location>
</feature>
<gene>
    <name evidence="2" type="ORF">GQ602_004477</name>
</gene>
<organism evidence="2 3">
    <name type="scientific">Ophiocordyceps camponoti-floridani</name>
    <dbReference type="NCBI Taxonomy" id="2030778"/>
    <lineage>
        <taxon>Eukaryota</taxon>
        <taxon>Fungi</taxon>
        <taxon>Dikarya</taxon>
        <taxon>Ascomycota</taxon>
        <taxon>Pezizomycotina</taxon>
        <taxon>Sordariomycetes</taxon>
        <taxon>Hypocreomycetidae</taxon>
        <taxon>Hypocreales</taxon>
        <taxon>Ophiocordycipitaceae</taxon>
        <taxon>Ophiocordyceps</taxon>
    </lineage>
</organism>
<keyword evidence="2" id="KW-0645">Protease</keyword>
<reference evidence="2 3" key="1">
    <citation type="journal article" date="2020" name="G3 (Bethesda)">
        <title>Genetic Underpinnings of Host Manipulation by Ophiocordyceps as Revealed by Comparative Transcriptomics.</title>
        <authorList>
            <person name="Will I."/>
            <person name="Das B."/>
            <person name="Trinh T."/>
            <person name="Brachmann A."/>
            <person name="Ohm R.A."/>
            <person name="de Bekker C."/>
        </authorList>
    </citation>
    <scope>NUCLEOTIDE SEQUENCE [LARGE SCALE GENOMIC DNA]</scope>
    <source>
        <strain evidence="2 3">EC05</strain>
    </source>
</reference>
<dbReference type="PANTHER" id="PTHR12751:SF18">
    <property type="entry name" value="PHOSPHATASE AND ACTIN REGULATOR 1"/>
    <property type="match status" value="1"/>
</dbReference>
<protein>
    <submittedName>
        <fullName evidence="2">Immunoglobulin A1 protease</fullName>
    </submittedName>
</protein>
<feature type="region of interest" description="Disordered" evidence="1">
    <location>
        <begin position="1"/>
        <end position="55"/>
    </location>
</feature>
<proteinExistence type="predicted"/>